<evidence type="ECO:0000313" key="1">
    <source>
        <dbReference type="EMBL" id="SLM47723.1"/>
    </source>
</evidence>
<keyword evidence="2" id="KW-1185">Reference proteome</keyword>
<gene>
    <name evidence="1" type="ORF">NSJP_1551</name>
</gene>
<dbReference type="EMBL" id="LT828648">
    <property type="protein sequence ID" value="SLM47723.1"/>
    <property type="molecule type" value="Genomic_DNA"/>
</dbReference>
<proteinExistence type="predicted"/>
<reference evidence="1 2" key="1">
    <citation type="submission" date="2017-03" db="EMBL/GenBank/DDBJ databases">
        <authorList>
            <person name="Afonso C.L."/>
            <person name="Miller P.J."/>
            <person name="Scott M.A."/>
            <person name="Spackman E."/>
            <person name="Goraichik I."/>
            <person name="Dimitrov K.M."/>
            <person name="Suarez D.L."/>
            <person name="Swayne D.E."/>
        </authorList>
    </citation>
    <scope>NUCLEOTIDE SEQUENCE [LARGE SCALE GENOMIC DNA]</scope>
    <source>
        <strain evidence="1">Genome sequencing of Nitrospira japonica strain NJ11</strain>
    </source>
</reference>
<evidence type="ECO:0000313" key="2">
    <source>
        <dbReference type="Proteomes" id="UP000192042"/>
    </source>
</evidence>
<sequence length="50" mass="5795">MLTQPRELDMVRLFWLGGSLASFQALRRHKRQIPLNSDAIDACLPKRQDT</sequence>
<dbReference type="Proteomes" id="UP000192042">
    <property type="component" value="Chromosome I"/>
</dbReference>
<organism evidence="1 2">
    <name type="scientific">Nitrospira japonica</name>
    <dbReference type="NCBI Taxonomy" id="1325564"/>
    <lineage>
        <taxon>Bacteria</taxon>
        <taxon>Pseudomonadati</taxon>
        <taxon>Nitrospirota</taxon>
        <taxon>Nitrospiria</taxon>
        <taxon>Nitrospirales</taxon>
        <taxon>Nitrospiraceae</taxon>
        <taxon>Nitrospira</taxon>
    </lineage>
</organism>
<dbReference type="STRING" id="1325564.NSJP_1551"/>
<dbReference type="AlphaFoldDB" id="A0A1W1I4H9"/>
<protein>
    <submittedName>
        <fullName evidence="1">Uncharacterized protein</fullName>
    </submittedName>
</protein>
<dbReference type="KEGG" id="nja:NSJP_1551"/>
<accession>A0A1W1I4H9</accession>
<name>A0A1W1I4H9_9BACT</name>